<proteinExistence type="predicted"/>
<sequence length="162" mass="18536">MSDLLIKMPLEYEPLKKNRFLFRFPSDLGIQEWWVASGSRPTISQNEVEIPFLNTSNWVIGKYIWEAITITLRDPIGPSASQAVMEWVRLHSESVTGRQGYAVAYKRDIVLEMLDPTGVVVSQWIIKNSMLTNVNFGELSYDDDGIADITMTIRPQYCILSF</sequence>
<evidence type="ECO:0000313" key="1">
    <source>
        <dbReference type="EMBL" id="DAD66468.1"/>
    </source>
</evidence>
<reference evidence="1" key="1">
    <citation type="journal article" date="2021" name="Proc. Natl. Acad. Sci. U.S.A.">
        <title>A Catalog of Tens of Thousands of Viruses from Human Metagenomes Reveals Hidden Associations with Chronic Diseases.</title>
        <authorList>
            <person name="Tisza M.J."/>
            <person name="Buck C.B."/>
        </authorList>
    </citation>
    <scope>NUCLEOTIDE SEQUENCE</scope>
    <source>
        <strain evidence="1">CtPuP5</strain>
    </source>
</reference>
<accession>A0A8S5L954</accession>
<organism evidence="1">
    <name type="scientific">Myoviridae sp. ctPuP5</name>
    <dbReference type="NCBI Taxonomy" id="2823543"/>
    <lineage>
        <taxon>Viruses</taxon>
        <taxon>Duplodnaviria</taxon>
        <taxon>Heunggongvirae</taxon>
        <taxon>Uroviricota</taxon>
        <taxon>Caudoviricetes</taxon>
    </lineage>
</organism>
<name>A0A8S5L954_9CAUD</name>
<dbReference type="EMBL" id="BK014662">
    <property type="protein sequence ID" value="DAD66468.1"/>
    <property type="molecule type" value="Genomic_DNA"/>
</dbReference>
<protein>
    <submittedName>
        <fullName evidence="1">Baseplate wedge protein</fullName>
    </submittedName>
</protein>